<comment type="similarity">
    <text evidence="1 6">Belongs to the hexokinase family.</text>
</comment>
<dbReference type="InterPro" id="IPR001312">
    <property type="entry name" value="Hexokinase"/>
</dbReference>
<dbReference type="GO" id="GO:0005829">
    <property type="term" value="C:cytosol"/>
    <property type="evidence" value="ECO:0007669"/>
    <property type="project" value="TreeGrafter"/>
</dbReference>
<evidence type="ECO:0000259" key="8">
    <source>
        <dbReference type="Pfam" id="PF03727"/>
    </source>
</evidence>
<keyword evidence="4 6" id="KW-0418">Kinase</keyword>
<feature type="domain" description="Hexokinase C-terminal" evidence="8">
    <location>
        <begin position="241"/>
        <end position="529"/>
    </location>
</feature>
<dbReference type="GO" id="GO:0006013">
    <property type="term" value="P:mannose metabolic process"/>
    <property type="evidence" value="ECO:0007669"/>
    <property type="project" value="TreeGrafter"/>
</dbReference>
<dbReference type="Gene3D" id="3.40.367.20">
    <property type="match status" value="1"/>
</dbReference>
<dbReference type="CDD" id="cd24000">
    <property type="entry name" value="ASKHA_NBD_HK"/>
    <property type="match status" value="1"/>
</dbReference>
<dbReference type="GO" id="GO:0005524">
    <property type="term" value="F:ATP binding"/>
    <property type="evidence" value="ECO:0007669"/>
    <property type="project" value="UniProtKB-UniRule"/>
</dbReference>
<dbReference type="STRING" id="1116229.S3DDS3"/>
<evidence type="ECO:0000256" key="5">
    <source>
        <dbReference type="ARBA" id="ARBA00022840"/>
    </source>
</evidence>
<dbReference type="InterPro" id="IPR022672">
    <property type="entry name" value="Hexokinase_N"/>
</dbReference>
<dbReference type="eggNOG" id="KOG1369">
    <property type="taxonomic scope" value="Eukaryota"/>
</dbReference>
<proteinExistence type="inferred from homology"/>
<evidence type="ECO:0000256" key="6">
    <source>
        <dbReference type="RuleBase" id="RU362007"/>
    </source>
</evidence>
<dbReference type="AlphaFoldDB" id="S3DDS3"/>
<reference evidence="9 10" key="1">
    <citation type="journal article" date="2013" name="BMC Genomics">
        <title>Genomics-driven discovery of the pneumocandin biosynthetic gene cluster in the fungus Glarea lozoyensis.</title>
        <authorList>
            <person name="Chen L."/>
            <person name="Yue Q."/>
            <person name="Zhang X."/>
            <person name="Xiang M."/>
            <person name="Wang C."/>
            <person name="Li S."/>
            <person name="Che Y."/>
            <person name="Ortiz-Lopez F.J."/>
            <person name="Bills G.F."/>
            <person name="Liu X."/>
            <person name="An Z."/>
        </authorList>
    </citation>
    <scope>NUCLEOTIDE SEQUENCE [LARGE SCALE GENOMIC DNA]</scope>
    <source>
        <strain evidence="10">ATCC 20868 / MF5171</strain>
    </source>
</reference>
<dbReference type="Proteomes" id="UP000016922">
    <property type="component" value="Unassembled WGS sequence"/>
</dbReference>
<dbReference type="GO" id="GO:0008865">
    <property type="term" value="F:fructokinase activity"/>
    <property type="evidence" value="ECO:0007669"/>
    <property type="project" value="TreeGrafter"/>
</dbReference>
<protein>
    <recommendedName>
        <fullName evidence="6">Phosphotransferase</fullName>
        <ecNumber evidence="6">2.7.1.-</ecNumber>
    </recommendedName>
</protein>
<evidence type="ECO:0000313" key="10">
    <source>
        <dbReference type="Proteomes" id="UP000016922"/>
    </source>
</evidence>
<keyword evidence="3 6" id="KW-0547">Nucleotide-binding</keyword>
<dbReference type="OMA" id="LDMGITF"/>
<keyword evidence="2 6" id="KW-0808">Transferase</keyword>
<dbReference type="InterPro" id="IPR022673">
    <property type="entry name" value="Hexokinase_C"/>
</dbReference>
<dbReference type="GO" id="GO:0001678">
    <property type="term" value="P:intracellular glucose homeostasis"/>
    <property type="evidence" value="ECO:0007669"/>
    <property type="project" value="InterPro"/>
</dbReference>
<sequence>MSIPSTVEDFLRPLDVDTPKIHGLAKALTCTYNRLALESEEQFLSTPIEESLLRPESEGSGRYLAIDIGGTNLRVGFVEFVGTDARQDTNFRGRGNRHRHQSNVNTDSRIRRVLEKSWPIGEQLKHNEAEDLFAWIGCCIAEVVENARILQELPEEISLGVTFSFPMIQHTLSEATLMSMGKGFSLSENANLGKLLLAGYESCRKPSLPTLRITAIVNDAVATLVAFAYNFRSKPNQKAAMGLIVGTGCNATIPLALSKLKPSKRPTNVTAINDLEKSDMKVAVNTEWSINGTAAPLRELDFITKWDRQLDEQGETAGFMPFEYMTAGRYVGELGRLIILDCFTNHLHIPITTLPPQLLQRGGLTTTFLGNIGPHLSRSQPSLLLQLETELPPSPNPDAWSWTQEAAETVLKISKAIQIRAAAMTAAATIALLACADELHFTPLPTPLSSPSSSLPNDPVHAPASSEDVEELMVGYTGGCITHFQDYLADCQRFINEILDAEFEGKKGVPRVTLVPCHDGGVVGAGILAGTVFELKAGM</sequence>
<dbReference type="SUPFAM" id="SSF53067">
    <property type="entry name" value="Actin-like ATPase domain"/>
    <property type="match status" value="2"/>
</dbReference>
<dbReference type="OrthoDB" id="419537at2759"/>
<keyword evidence="6" id="KW-0324">Glycolysis</keyword>
<dbReference type="KEGG" id="glz:GLAREA_10946"/>
<dbReference type="GO" id="GO:0019158">
    <property type="term" value="F:mannokinase activity"/>
    <property type="evidence" value="ECO:0007669"/>
    <property type="project" value="TreeGrafter"/>
</dbReference>
<keyword evidence="10" id="KW-1185">Reference proteome</keyword>
<dbReference type="RefSeq" id="XP_008077328.1">
    <property type="nucleotide sequence ID" value="XM_008079137.1"/>
</dbReference>
<gene>
    <name evidence="9" type="ORF">GLAREA_10946</name>
</gene>
<dbReference type="UniPathway" id="UPA00109">
    <property type="reaction ID" value="UER00180"/>
</dbReference>
<evidence type="ECO:0000256" key="3">
    <source>
        <dbReference type="ARBA" id="ARBA00022741"/>
    </source>
</evidence>
<dbReference type="Gene3D" id="3.30.420.40">
    <property type="match status" value="1"/>
</dbReference>
<dbReference type="HOGENOM" id="CLU_014393_4_0_1"/>
<dbReference type="GO" id="GO:0005739">
    <property type="term" value="C:mitochondrion"/>
    <property type="evidence" value="ECO:0007669"/>
    <property type="project" value="TreeGrafter"/>
</dbReference>
<dbReference type="PROSITE" id="PS51748">
    <property type="entry name" value="HEXOKINASE_2"/>
    <property type="match status" value="1"/>
</dbReference>
<dbReference type="PANTHER" id="PTHR19443">
    <property type="entry name" value="HEXOKINASE"/>
    <property type="match status" value="1"/>
</dbReference>
<evidence type="ECO:0000259" key="7">
    <source>
        <dbReference type="Pfam" id="PF00349"/>
    </source>
</evidence>
<name>S3DDS3_GLAL2</name>
<dbReference type="EMBL" id="KE145354">
    <property type="protein sequence ID" value="EPE35249.1"/>
    <property type="molecule type" value="Genomic_DNA"/>
</dbReference>
<keyword evidence="5 6" id="KW-0067">ATP-binding</keyword>
<feature type="domain" description="Hexokinase N-terminal" evidence="7">
    <location>
        <begin position="7"/>
        <end position="229"/>
    </location>
</feature>
<dbReference type="PRINTS" id="PR00475">
    <property type="entry name" value="HEXOKINASE"/>
</dbReference>
<dbReference type="InterPro" id="IPR043129">
    <property type="entry name" value="ATPase_NBD"/>
</dbReference>
<evidence type="ECO:0000313" key="9">
    <source>
        <dbReference type="EMBL" id="EPE35249.1"/>
    </source>
</evidence>
<dbReference type="GO" id="GO:0004340">
    <property type="term" value="F:glucokinase activity"/>
    <property type="evidence" value="ECO:0007669"/>
    <property type="project" value="TreeGrafter"/>
</dbReference>
<evidence type="ECO:0000256" key="2">
    <source>
        <dbReference type="ARBA" id="ARBA00022679"/>
    </source>
</evidence>
<dbReference type="PANTHER" id="PTHR19443:SF29">
    <property type="entry name" value="PHOSPHOTRANSFERASE"/>
    <property type="match status" value="1"/>
</dbReference>
<dbReference type="EC" id="2.7.1.-" evidence="6"/>
<organism evidence="9 10">
    <name type="scientific">Glarea lozoyensis (strain ATCC 20868 / MF5171)</name>
    <dbReference type="NCBI Taxonomy" id="1116229"/>
    <lineage>
        <taxon>Eukaryota</taxon>
        <taxon>Fungi</taxon>
        <taxon>Dikarya</taxon>
        <taxon>Ascomycota</taxon>
        <taxon>Pezizomycotina</taxon>
        <taxon>Leotiomycetes</taxon>
        <taxon>Helotiales</taxon>
        <taxon>Helotiaceae</taxon>
        <taxon>Glarea</taxon>
    </lineage>
</organism>
<evidence type="ECO:0000256" key="1">
    <source>
        <dbReference type="ARBA" id="ARBA00009225"/>
    </source>
</evidence>
<dbReference type="GO" id="GO:0006006">
    <property type="term" value="P:glucose metabolic process"/>
    <property type="evidence" value="ECO:0007669"/>
    <property type="project" value="TreeGrafter"/>
</dbReference>
<dbReference type="GO" id="GO:0005536">
    <property type="term" value="F:D-glucose binding"/>
    <property type="evidence" value="ECO:0007669"/>
    <property type="project" value="InterPro"/>
</dbReference>
<dbReference type="Pfam" id="PF00349">
    <property type="entry name" value="Hexokinase_1"/>
    <property type="match status" value="1"/>
</dbReference>
<accession>S3DDS3</accession>
<evidence type="ECO:0000256" key="4">
    <source>
        <dbReference type="ARBA" id="ARBA00022777"/>
    </source>
</evidence>
<dbReference type="Pfam" id="PF03727">
    <property type="entry name" value="Hexokinase_2"/>
    <property type="match status" value="1"/>
</dbReference>
<dbReference type="GO" id="GO:0006096">
    <property type="term" value="P:glycolytic process"/>
    <property type="evidence" value="ECO:0007669"/>
    <property type="project" value="UniProtKB-UniPathway"/>
</dbReference>
<dbReference type="GeneID" id="19469990"/>